<dbReference type="GO" id="GO:0005524">
    <property type="term" value="F:ATP binding"/>
    <property type="evidence" value="ECO:0007669"/>
    <property type="project" value="UniProtKB-KW"/>
</dbReference>
<dbReference type="Gene3D" id="3.40.50.300">
    <property type="entry name" value="P-loop containing nucleotide triphosphate hydrolases"/>
    <property type="match status" value="2"/>
</dbReference>
<evidence type="ECO:0000256" key="6">
    <source>
        <dbReference type="ARBA" id="ARBA00022840"/>
    </source>
</evidence>
<keyword evidence="8 10" id="KW-0472">Membrane</keyword>
<dbReference type="PANTHER" id="PTHR24223">
    <property type="entry name" value="ATP-BINDING CASSETTE SUB-FAMILY C"/>
    <property type="match status" value="1"/>
</dbReference>
<dbReference type="CDD" id="cd03250">
    <property type="entry name" value="ABCC_MRP_domain1"/>
    <property type="match status" value="1"/>
</dbReference>
<dbReference type="AlphaFoldDB" id="A0A0G2E7C8"/>
<dbReference type="InterPro" id="IPR011527">
    <property type="entry name" value="ABC1_TM_dom"/>
</dbReference>
<evidence type="ECO:0000256" key="10">
    <source>
        <dbReference type="SAM" id="Phobius"/>
    </source>
</evidence>
<dbReference type="SUPFAM" id="SSF52540">
    <property type="entry name" value="P-loop containing nucleoside triphosphate hydrolases"/>
    <property type="match status" value="2"/>
</dbReference>
<feature type="domain" description="ABC transmembrane type-1" evidence="12">
    <location>
        <begin position="122"/>
        <end position="310"/>
    </location>
</feature>
<feature type="transmembrane region" description="Helical" evidence="10">
    <location>
        <begin position="171"/>
        <end position="191"/>
    </location>
</feature>
<dbReference type="CDD" id="cd03244">
    <property type="entry name" value="ABCC_MRP_domain2"/>
    <property type="match status" value="1"/>
</dbReference>
<organism evidence="13 14">
    <name type="scientific">Phaeomoniella chlamydospora</name>
    <name type="common">Phaeoacremonium chlamydosporum</name>
    <dbReference type="NCBI Taxonomy" id="158046"/>
    <lineage>
        <taxon>Eukaryota</taxon>
        <taxon>Fungi</taxon>
        <taxon>Dikarya</taxon>
        <taxon>Ascomycota</taxon>
        <taxon>Pezizomycotina</taxon>
        <taxon>Eurotiomycetes</taxon>
        <taxon>Chaetothyriomycetidae</taxon>
        <taxon>Phaeomoniellales</taxon>
        <taxon>Phaeomoniellaceae</taxon>
        <taxon>Phaeomoniella</taxon>
    </lineage>
</organism>
<feature type="transmembrane region" description="Helical" evidence="10">
    <location>
        <begin position="918"/>
        <end position="938"/>
    </location>
</feature>
<evidence type="ECO:0000313" key="14">
    <source>
        <dbReference type="Proteomes" id="UP000053317"/>
    </source>
</evidence>
<dbReference type="OrthoDB" id="6500128at2759"/>
<dbReference type="InterPro" id="IPR017871">
    <property type="entry name" value="ABC_transporter-like_CS"/>
</dbReference>
<dbReference type="SMART" id="SM00382">
    <property type="entry name" value="AAA"/>
    <property type="match status" value="2"/>
</dbReference>
<keyword evidence="3 10" id="KW-0812">Transmembrane</keyword>
<feature type="transmembrane region" description="Helical" evidence="10">
    <location>
        <begin position="707"/>
        <end position="737"/>
    </location>
</feature>
<dbReference type="FunFam" id="3.40.50.300:FF:001751">
    <property type="entry name" value="ABC bile acid transporter"/>
    <property type="match status" value="1"/>
</dbReference>
<evidence type="ECO:0000256" key="9">
    <source>
        <dbReference type="SAM" id="MobiDB-lite"/>
    </source>
</evidence>
<keyword evidence="14" id="KW-1185">Reference proteome</keyword>
<feature type="transmembrane region" description="Helical" evidence="10">
    <location>
        <begin position="652"/>
        <end position="674"/>
    </location>
</feature>
<feature type="region of interest" description="Disordered" evidence="9">
    <location>
        <begin position="324"/>
        <end position="372"/>
    </location>
</feature>
<feature type="domain" description="ABC transporter" evidence="11">
    <location>
        <begin position="382"/>
        <end position="605"/>
    </location>
</feature>
<dbReference type="InterPro" id="IPR003593">
    <property type="entry name" value="AAA+_ATPase"/>
</dbReference>
<dbReference type="GO" id="GO:0016887">
    <property type="term" value="F:ATP hydrolysis activity"/>
    <property type="evidence" value="ECO:0007669"/>
    <property type="project" value="InterPro"/>
</dbReference>
<dbReference type="CDD" id="cd18596">
    <property type="entry name" value="ABC_6TM_VMR1_D1_like"/>
    <property type="match status" value="1"/>
</dbReference>
<protein>
    <submittedName>
        <fullName evidence="13">Putative abc transporter</fullName>
    </submittedName>
</protein>
<feature type="region of interest" description="Disordered" evidence="9">
    <location>
        <begin position="598"/>
        <end position="623"/>
    </location>
</feature>
<dbReference type="GO" id="GO:0140359">
    <property type="term" value="F:ABC-type transporter activity"/>
    <property type="evidence" value="ECO:0007669"/>
    <property type="project" value="InterPro"/>
</dbReference>
<comment type="subcellular location">
    <subcellularLocation>
        <location evidence="1">Membrane</location>
        <topology evidence="1">Multi-pass membrane protein</topology>
    </subcellularLocation>
</comment>
<reference evidence="13 14" key="1">
    <citation type="submission" date="2015-05" db="EMBL/GenBank/DDBJ databases">
        <title>Distinctive expansion of gene families associated with plant cell wall degradation and secondary metabolism in the genomes of grapevine trunk pathogens.</title>
        <authorList>
            <person name="Lawrence D.P."/>
            <person name="Travadon R."/>
            <person name="Rolshausen P.E."/>
            <person name="Baumgartner K."/>
        </authorList>
    </citation>
    <scope>NUCLEOTIDE SEQUENCE [LARGE SCALE GENOMIC DNA]</scope>
    <source>
        <strain evidence="13">UCRPC4</strain>
    </source>
</reference>
<comment type="caution">
    <text evidence="13">The sequence shown here is derived from an EMBL/GenBank/DDBJ whole genome shotgun (WGS) entry which is preliminary data.</text>
</comment>
<dbReference type="Gene3D" id="1.20.1560.10">
    <property type="entry name" value="ABC transporter type 1, transmembrane domain"/>
    <property type="match status" value="2"/>
</dbReference>
<sequence>MENPLAPERAAIAYALLILVASVISSQVQVSGLWYGRRTYERSRGEMIAMLYEKTLARKIVTSSKSSAQESEANPISELETAPKKGIQRVWERCWNGVCIVFPFLRSTSTGTQKTKTEEPASMGKILNLMRNDVYEISQRFWEFQGLVEKPLGLVLSIVLIWRLIGWPCLIGIVTVFIAQSLNALLAKVLMKWEVTKRAATDAKLKKVSQFVESIRHLRWYGWQDAWCTDIMDARQEELHLQIICSIWRILIEFTNIFASGMFPVAAFWAYSGLAGMPLRIDIAFPALQLFRKLEESLKEIPSLITVMLNARVAMGRIESFMAEPDISENETSDNSTNRQAGSAGLLNNSNGNRTTDDESRSITNDDGRIEADQADNVVEKLELKHASFSWPAGPPVLHDVTISFPPGLTIVFGEVAAGKSALLQALLGELDRNAGELHRPTGMVGYCAQTPWLQSMSIRENILFGAPYDNQRYKAVIEACALANDLVNFKHGDLSNIGENGIGLSGGQRARVALARAVYSQAEILLLDDPISALDHQTAEFIIQRCLGGNLVKSRTVVLVTHRVELCRHIATQAVEVDHGKAYVVDFAKAIAIHGHDGSSSEEDEEAQESEEQDKTDAAVPEKFIDEEHRASGGVQARVYWEYIKAGKIKFWFILVILLASFRLVSIGETWFLKQWGEAYDTLKIEVKSHGPFSDLPPPEENINPWLLGFTLIAIAKAVTFLIASAFMLVIVYSAGKSMFEKVMARVSHATFRFYDTTPVGRLMNRLTSDITTIDGNISETFQTVAAGAISWISGLIVIASVTPAFLVFSIIVTLAFAFTFRRFLPSSQSLRRLEMVSLSPLMSNFGALVEGLMTVRAFHAQHRFQERVIEVVDNFQKMDHYYWSLQSWFMYRINLIADFAMLIITLIAIYTNVSPGLTAFVLIAAQSLVGATFGLCRSYGKLQMDFVSVERVYEMMILDQEPLGSVDPPAWWPTLTGDIIFDKATLRYAPHLDPSLSDLSFRIKAGSNTAIVGRTGSGKSTLAMALLGTVLPDSGRILIDNIDIASVEKQALRHRVTFVAQDPVLFPGSMRQNLDPLDEYTDEECEAVLKKIAGKHGWTLTTEVDAGGKNLSQGQRQLIGLARTLLRRSPIVILDEVSFLPPPRPFPPTLKLISLSQATASIDLATSLAIQEVLHSEMRESTIITIAHRLEAVKYADYCIELGKGKLLRMGTRDEILGNVG</sequence>
<dbReference type="PANTHER" id="PTHR24223:SF415">
    <property type="entry name" value="FI20190P1"/>
    <property type="match status" value="1"/>
</dbReference>
<accession>A0A0G2E7C8</accession>
<proteinExistence type="predicted"/>
<dbReference type="PROSITE" id="PS50929">
    <property type="entry name" value="ABC_TM1F"/>
    <property type="match status" value="2"/>
</dbReference>
<dbReference type="FunFam" id="1.20.1560.10:FF:000013">
    <property type="entry name" value="ABC transporter C family member 2"/>
    <property type="match status" value="1"/>
</dbReference>
<evidence type="ECO:0000313" key="13">
    <source>
        <dbReference type="EMBL" id="KKY18897.1"/>
    </source>
</evidence>
<evidence type="ECO:0000259" key="11">
    <source>
        <dbReference type="PROSITE" id="PS50893"/>
    </source>
</evidence>
<feature type="transmembrane region" description="Helical" evidence="10">
    <location>
        <begin position="12"/>
        <end position="35"/>
    </location>
</feature>
<dbReference type="PROSITE" id="PS00211">
    <property type="entry name" value="ABC_TRANSPORTER_1"/>
    <property type="match status" value="2"/>
</dbReference>
<feature type="compositionally biased region" description="Low complexity" evidence="9">
    <location>
        <begin position="341"/>
        <end position="353"/>
    </location>
</feature>
<keyword evidence="7 10" id="KW-1133">Transmembrane helix</keyword>
<gene>
    <name evidence="13" type="ORF">UCRPC4_g04692</name>
</gene>
<dbReference type="Pfam" id="PF00664">
    <property type="entry name" value="ABC_membrane"/>
    <property type="match status" value="2"/>
</dbReference>
<keyword evidence="6" id="KW-0067">ATP-binding</keyword>
<keyword evidence="2" id="KW-0813">Transport</keyword>
<name>A0A0G2E7C8_PHACM</name>
<dbReference type="Pfam" id="PF00005">
    <property type="entry name" value="ABC_tran"/>
    <property type="match status" value="2"/>
</dbReference>
<evidence type="ECO:0000256" key="3">
    <source>
        <dbReference type="ARBA" id="ARBA00022692"/>
    </source>
</evidence>
<keyword evidence="4" id="KW-0677">Repeat</keyword>
<dbReference type="PROSITE" id="PS50893">
    <property type="entry name" value="ABC_TRANSPORTER_2"/>
    <property type="match status" value="2"/>
</dbReference>
<dbReference type="SUPFAM" id="SSF90123">
    <property type="entry name" value="ABC transporter transmembrane region"/>
    <property type="match status" value="2"/>
</dbReference>
<dbReference type="GO" id="GO:0016020">
    <property type="term" value="C:membrane"/>
    <property type="evidence" value="ECO:0007669"/>
    <property type="project" value="UniProtKB-SubCell"/>
</dbReference>
<dbReference type="InterPro" id="IPR003439">
    <property type="entry name" value="ABC_transporter-like_ATP-bd"/>
</dbReference>
<dbReference type="InterPro" id="IPR036640">
    <property type="entry name" value="ABC1_TM_sf"/>
</dbReference>
<dbReference type="EMBL" id="LCWF01000113">
    <property type="protein sequence ID" value="KKY18897.1"/>
    <property type="molecule type" value="Genomic_DNA"/>
</dbReference>
<evidence type="ECO:0000256" key="8">
    <source>
        <dbReference type="ARBA" id="ARBA00023136"/>
    </source>
</evidence>
<evidence type="ECO:0000256" key="5">
    <source>
        <dbReference type="ARBA" id="ARBA00022741"/>
    </source>
</evidence>
<dbReference type="InterPro" id="IPR050173">
    <property type="entry name" value="ABC_transporter_C-like"/>
</dbReference>
<feature type="domain" description="ABC transmembrane type-1" evidence="12">
    <location>
        <begin position="707"/>
        <end position="950"/>
    </location>
</feature>
<evidence type="ECO:0000259" key="12">
    <source>
        <dbReference type="PROSITE" id="PS50929"/>
    </source>
</evidence>
<dbReference type="GO" id="GO:0005737">
    <property type="term" value="C:cytoplasm"/>
    <property type="evidence" value="ECO:0007669"/>
    <property type="project" value="UniProtKB-ARBA"/>
</dbReference>
<feature type="compositionally biased region" description="Acidic residues" evidence="9">
    <location>
        <begin position="601"/>
        <end position="615"/>
    </location>
</feature>
<feature type="domain" description="ABC transporter" evidence="11">
    <location>
        <begin position="983"/>
        <end position="1222"/>
    </location>
</feature>
<dbReference type="Proteomes" id="UP000053317">
    <property type="component" value="Unassembled WGS sequence"/>
</dbReference>
<evidence type="ECO:0000256" key="1">
    <source>
        <dbReference type="ARBA" id="ARBA00004141"/>
    </source>
</evidence>
<evidence type="ECO:0000256" key="4">
    <source>
        <dbReference type="ARBA" id="ARBA00022737"/>
    </source>
</evidence>
<evidence type="ECO:0000256" key="2">
    <source>
        <dbReference type="ARBA" id="ARBA00022448"/>
    </source>
</evidence>
<evidence type="ECO:0000256" key="7">
    <source>
        <dbReference type="ARBA" id="ARBA00022989"/>
    </source>
</evidence>
<keyword evidence="5" id="KW-0547">Nucleotide-binding</keyword>
<dbReference type="InterPro" id="IPR027417">
    <property type="entry name" value="P-loop_NTPase"/>
</dbReference>
<feature type="transmembrane region" description="Helical" evidence="10">
    <location>
        <begin position="797"/>
        <end position="820"/>
    </location>
</feature>
<feature type="compositionally biased region" description="Basic and acidic residues" evidence="9">
    <location>
        <begin position="355"/>
        <end position="372"/>
    </location>
</feature>
<dbReference type="CDD" id="cd18604">
    <property type="entry name" value="ABC_6TM_VMR1_D2_like"/>
    <property type="match status" value="1"/>
</dbReference>
<feature type="transmembrane region" description="Helical" evidence="10">
    <location>
        <begin position="891"/>
        <end position="912"/>
    </location>
</feature>
<reference evidence="13 14" key="2">
    <citation type="submission" date="2015-05" db="EMBL/GenBank/DDBJ databases">
        <authorList>
            <person name="Morales-Cruz A."/>
            <person name="Amrine K.C."/>
            <person name="Cantu D."/>
        </authorList>
    </citation>
    <scope>NUCLEOTIDE SEQUENCE [LARGE SCALE GENOMIC DNA]</scope>
    <source>
        <strain evidence="13">UCRPC4</strain>
    </source>
</reference>